<accession>L8JDE9</accession>
<comment type="caution">
    <text evidence="4">The sequence shown here is derived from an EMBL/GenBank/DDBJ whole genome shotgun (WGS) entry which is preliminary data.</text>
</comment>
<dbReference type="CDD" id="cd03048">
    <property type="entry name" value="GST_N_Ure2p_like"/>
    <property type="match status" value="1"/>
</dbReference>
<feature type="domain" description="GST C-terminal" evidence="3">
    <location>
        <begin position="86"/>
        <end position="220"/>
    </location>
</feature>
<dbReference type="InterPro" id="IPR040079">
    <property type="entry name" value="Glutathione_S-Trfase"/>
</dbReference>
<dbReference type="SUPFAM" id="SSF47616">
    <property type="entry name" value="GST C-terminal domain-like"/>
    <property type="match status" value="1"/>
</dbReference>
<evidence type="ECO:0000313" key="4">
    <source>
        <dbReference type="EMBL" id="ELR65564.1"/>
    </source>
</evidence>
<dbReference type="PANTHER" id="PTHR44051">
    <property type="entry name" value="GLUTATHIONE S-TRANSFERASE-RELATED"/>
    <property type="match status" value="1"/>
</dbReference>
<evidence type="ECO:0000259" key="2">
    <source>
        <dbReference type="PROSITE" id="PS50404"/>
    </source>
</evidence>
<dbReference type="Pfam" id="PF00043">
    <property type="entry name" value="GST_C"/>
    <property type="match status" value="1"/>
</dbReference>
<reference evidence="4 5" key="1">
    <citation type="submission" date="2012-12" db="EMBL/GenBank/DDBJ databases">
        <title>Genome Assembly of Photobacterium sp. AK15.</title>
        <authorList>
            <person name="Khatri I."/>
            <person name="Vaidya B."/>
            <person name="Srinivas T.N.R."/>
            <person name="Subramanian S."/>
            <person name="Pinnaka A."/>
        </authorList>
    </citation>
    <scope>NUCLEOTIDE SEQUENCE [LARGE SCALE GENOMIC DNA]</scope>
    <source>
        <strain evidence="4 5">AK15</strain>
    </source>
</reference>
<dbReference type="AlphaFoldDB" id="L8JDE9"/>
<name>L8JDE9_9GAMM</name>
<comment type="similarity">
    <text evidence="1">Belongs to the GST superfamily.</text>
</comment>
<gene>
    <name evidence="4" type="ORF">C942_00647</name>
</gene>
<dbReference type="CDD" id="cd10291">
    <property type="entry name" value="GST_C_YfcG_like"/>
    <property type="match status" value="1"/>
</dbReference>
<dbReference type="SFLD" id="SFLDS00019">
    <property type="entry name" value="Glutathione_Transferase_(cytos"/>
    <property type="match status" value="1"/>
</dbReference>
<dbReference type="PROSITE" id="PS50405">
    <property type="entry name" value="GST_CTER"/>
    <property type="match status" value="1"/>
</dbReference>
<proteinExistence type="inferred from homology"/>
<organism evidence="4 5">
    <name type="scientific">Photobacterium marinum</name>
    <dbReference type="NCBI Taxonomy" id="1056511"/>
    <lineage>
        <taxon>Bacteria</taxon>
        <taxon>Pseudomonadati</taxon>
        <taxon>Pseudomonadota</taxon>
        <taxon>Gammaproteobacteria</taxon>
        <taxon>Vibrionales</taxon>
        <taxon>Vibrionaceae</taxon>
        <taxon>Photobacterium</taxon>
    </lineage>
</organism>
<dbReference type="Gene3D" id="3.40.30.10">
    <property type="entry name" value="Glutaredoxin"/>
    <property type="match status" value="1"/>
</dbReference>
<dbReference type="OrthoDB" id="9803562at2"/>
<dbReference type="InterPro" id="IPR036282">
    <property type="entry name" value="Glutathione-S-Trfase_C_sf"/>
</dbReference>
<evidence type="ECO:0000256" key="1">
    <source>
        <dbReference type="RuleBase" id="RU003494"/>
    </source>
</evidence>
<dbReference type="InterPro" id="IPR004046">
    <property type="entry name" value="GST_C"/>
</dbReference>
<keyword evidence="5" id="KW-1185">Reference proteome</keyword>
<dbReference type="PANTHER" id="PTHR44051:SF22">
    <property type="entry name" value="DISULFIDE-BOND OXIDOREDUCTASE YGHU"/>
    <property type="match status" value="1"/>
</dbReference>
<sequence length="222" mass="25409">MIELYTAATPNGHKISIALEEMELEYRVHALDLMANDQKQPAFLAINPNGRIPAIIDTDNDNFTVFESGAILLYLAEKTSEFLPLEPKKRSRVIQWLMFQMGGVGPMMGQANVFYRYFPEKIPAAIERYQHEGRRLFEVMDTQLAHSAYLAGDEYTIADIATWPWVRIYEWSGIDIEGLPHLQRWINEIAERPACKKGILIPPPSDLSDGEKAEEIRKMVTR</sequence>
<dbReference type="SFLD" id="SFLDG01150">
    <property type="entry name" value="Main.1:_Beta-like"/>
    <property type="match status" value="1"/>
</dbReference>
<dbReference type="InterPro" id="IPR036249">
    <property type="entry name" value="Thioredoxin-like_sf"/>
</dbReference>
<dbReference type="Gene3D" id="1.20.1050.10">
    <property type="match status" value="1"/>
</dbReference>
<dbReference type="InterPro" id="IPR004045">
    <property type="entry name" value="Glutathione_S-Trfase_N"/>
</dbReference>
<dbReference type="Proteomes" id="UP000011134">
    <property type="component" value="Unassembled WGS sequence"/>
</dbReference>
<feature type="domain" description="GST N-terminal" evidence="2">
    <location>
        <begin position="1"/>
        <end position="83"/>
    </location>
</feature>
<dbReference type="EMBL" id="AMZO01000016">
    <property type="protein sequence ID" value="ELR65564.1"/>
    <property type="molecule type" value="Genomic_DNA"/>
</dbReference>
<dbReference type="InterPro" id="IPR010987">
    <property type="entry name" value="Glutathione-S-Trfase_C-like"/>
</dbReference>
<dbReference type="Pfam" id="PF02798">
    <property type="entry name" value="GST_N"/>
    <property type="match status" value="1"/>
</dbReference>
<keyword evidence="4" id="KW-0808">Transferase</keyword>
<evidence type="ECO:0000313" key="5">
    <source>
        <dbReference type="Proteomes" id="UP000011134"/>
    </source>
</evidence>
<dbReference type="SFLD" id="SFLDG01151">
    <property type="entry name" value="Main.2:_Nu-like"/>
    <property type="match status" value="1"/>
</dbReference>
<evidence type="ECO:0000259" key="3">
    <source>
        <dbReference type="PROSITE" id="PS50405"/>
    </source>
</evidence>
<dbReference type="SUPFAM" id="SSF52833">
    <property type="entry name" value="Thioredoxin-like"/>
    <property type="match status" value="1"/>
</dbReference>
<dbReference type="RefSeq" id="WP_007465397.1">
    <property type="nucleotide sequence ID" value="NZ_AMZO01000016.1"/>
</dbReference>
<dbReference type="GO" id="GO:0016740">
    <property type="term" value="F:transferase activity"/>
    <property type="evidence" value="ECO:0007669"/>
    <property type="project" value="UniProtKB-KW"/>
</dbReference>
<dbReference type="PATRIC" id="fig|1056511.3.peg.2136"/>
<dbReference type="PROSITE" id="PS50404">
    <property type="entry name" value="GST_NTER"/>
    <property type="match status" value="1"/>
</dbReference>
<dbReference type="SFLD" id="SFLDG00358">
    <property type="entry name" value="Main_(cytGST)"/>
    <property type="match status" value="1"/>
</dbReference>
<protein>
    <submittedName>
        <fullName evidence="4">Glutathione S-transferase</fullName>
    </submittedName>
</protein>